<proteinExistence type="predicted"/>
<evidence type="ECO:0000256" key="1">
    <source>
        <dbReference type="SAM" id="Phobius"/>
    </source>
</evidence>
<evidence type="ECO:0008006" key="4">
    <source>
        <dbReference type="Google" id="ProtNLM"/>
    </source>
</evidence>
<keyword evidence="1" id="KW-1133">Transmembrane helix</keyword>
<feature type="transmembrane region" description="Helical" evidence="1">
    <location>
        <begin position="121"/>
        <end position="147"/>
    </location>
</feature>
<gene>
    <name evidence="2" type="ORF">LTT95_03785</name>
</gene>
<reference evidence="2" key="1">
    <citation type="submission" date="2021-12" db="EMBL/GenBank/DDBJ databases">
        <authorList>
            <person name="Ulrich A."/>
        </authorList>
    </citation>
    <scope>NUCLEOTIDE SEQUENCE</scope>
    <source>
        <strain evidence="2">A1P009</strain>
    </source>
</reference>
<dbReference type="EMBL" id="JAJQKU010000001">
    <property type="protein sequence ID" value="MCD9096058.1"/>
    <property type="molecule type" value="Genomic_DNA"/>
</dbReference>
<feature type="transmembrane region" description="Helical" evidence="1">
    <location>
        <begin position="71"/>
        <end position="100"/>
    </location>
</feature>
<evidence type="ECO:0000313" key="2">
    <source>
        <dbReference type="EMBL" id="MCD9096058.1"/>
    </source>
</evidence>
<reference evidence="2" key="2">
    <citation type="journal article" date="2022" name="Syst. Appl. Microbiol.">
        <title>Physiological and genomic characterisation of Luteimonas fraxinea sp. nov., a bacterial species associated with trees tolerant to ash dieback.</title>
        <authorList>
            <person name="Ulrich K."/>
            <person name="Becker R."/>
            <person name="Behrendt U."/>
            <person name="Kube M."/>
            <person name="Schneck V."/>
            <person name="Ulrich A."/>
        </authorList>
    </citation>
    <scope>NUCLEOTIDE SEQUENCE</scope>
    <source>
        <strain evidence="2">A1P009</strain>
    </source>
</reference>
<evidence type="ECO:0000313" key="3">
    <source>
        <dbReference type="Proteomes" id="UP001430360"/>
    </source>
</evidence>
<accession>A0ABS8U9B4</accession>
<protein>
    <recommendedName>
        <fullName evidence="4">Serine/threonine protein kinase</fullName>
    </recommendedName>
</protein>
<sequence>MEPDDLKAAWQSLETRMARSDAVQLALLRETRLVRARGQLRPLKLGHWLQAALGIALIVLGVACWTRNTDVAGLLIAGIAVHAFGVLTILGATATLVLAGRVDYAAPVLQIQRQLAALLRVYALNSGLCGAPWWVMWLPVVVAFAGLGDAPSSGATPAWIVWSLVIGGVGLAATWFYAWRNRARLLAKAEGPINCADGADGIRRSQRLLDEIAAFEAG</sequence>
<feature type="transmembrane region" description="Helical" evidence="1">
    <location>
        <begin position="159"/>
        <end position="178"/>
    </location>
</feature>
<keyword evidence="1" id="KW-0812">Transmembrane</keyword>
<comment type="caution">
    <text evidence="2">The sequence shown here is derived from an EMBL/GenBank/DDBJ whole genome shotgun (WGS) entry which is preliminary data.</text>
</comment>
<feature type="transmembrane region" description="Helical" evidence="1">
    <location>
        <begin position="45"/>
        <end position="65"/>
    </location>
</feature>
<keyword evidence="3" id="KW-1185">Reference proteome</keyword>
<dbReference type="Proteomes" id="UP001430360">
    <property type="component" value="Unassembled WGS sequence"/>
</dbReference>
<dbReference type="RefSeq" id="WP_232134539.1">
    <property type="nucleotide sequence ID" value="NZ_CP089507.1"/>
</dbReference>
<keyword evidence="1" id="KW-0472">Membrane</keyword>
<organism evidence="2 3">
    <name type="scientific">Luteimonas fraxinea</name>
    <dbReference type="NCBI Taxonomy" id="2901869"/>
    <lineage>
        <taxon>Bacteria</taxon>
        <taxon>Pseudomonadati</taxon>
        <taxon>Pseudomonadota</taxon>
        <taxon>Gammaproteobacteria</taxon>
        <taxon>Lysobacterales</taxon>
        <taxon>Lysobacteraceae</taxon>
        <taxon>Luteimonas</taxon>
    </lineage>
</organism>
<name>A0ABS8U9B4_9GAMM</name>